<feature type="chain" id="PRO_5009308815" evidence="2">
    <location>
        <begin position="20"/>
        <end position="115"/>
    </location>
</feature>
<sequence length="115" mass="13097">MIVNLCLLLNLAVFFIVSCFEGPPPPRPRPRPQQVVVQQPGQQRKKDKSEKSWKPIKEKKIDIPVPKPTEAKMKPRECNDNETVEETQSQWGSIDATFVKSPARGGKKKKSRPSY</sequence>
<dbReference type="eggNOG" id="ENOG502TI18">
    <property type="taxonomic scope" value="Eukaryota"/>
</dbReference>
<name>A0A1I7UFF0_9PELO</name>
<dbReference type="AlphaFoldDB" id="A0A1I7UFF0"/>
<accession>A0A1I7UFF0</accession>
<dbReference type="PANTHER" id="PTHR37439">
    <property type="entry name" value="PROTEIN CBG25991-RELATED"/>
    <property type="match status" value="1"/>
</dbReference>
<feature type="region of interest" description="Disordered" evidence="1">
    <location>
        <begin position="22"/>
        <end position="115"/>
    </location>
</feature>
<protein>
    <submittedName>
        <fullName evidence="4">Uncharacterized protein</fullName>
    </submittedName>
</protein>
<evidence type="ECO:0000313" key="3">
    <source>
        <dbReference type="Proteomes" id="UP000095282"/>
    </source>
</evidence>
<dbReference type="WBParaSite" id="Csp11.Scaffold629.g8773.t1">
    <property type="protein sequence ID" value="Csp11.Scaffold629.g8773.t1"/>
    <property type="gene ID" value="Csp11.Scaffold629.g8773"/>
</dbReference>
<evidence type="ECO:0000256" key="1">
    <source>
        <dbReference type="SAM" id="MobiDB-lite"/>
    </source>
</evidence>
<feature type="compositionally biased region" description="Basic and acidic residues" evidence="1">
    <location>
        <begin position="47"/>
        <end position="62"/>
    </location>
</feature>
<evidence type="ECO:0000313" key="4">
    <source>
        <dbReference type="WBParaSite" id="Csp11.Scaffold629.g8773.t1"/>
    </source>
</evidence>
<feature type="compositionally biased region" description="Basic and acidic residues" evidence="1">
    <location>
        <begin position="69"/>
        <end position="79"/>
    </location>
</feature>
<dbReference type="PANTHER" id="PTHR37439:SF1">
    <property type="entry name" value="PROTEIN CBG18706"/>
    <property type="match status" value="1"/>
</dbReference>
<proteinExistence type="predicted"/>
<keyword evidence="3" id="KW-1185">Reference proteome</keyword>
<keyword evidence="2" id="KW-0732">Signal</keyword>
<feature type="signal peptide" evidence="2">
    <location>
        <begin position="1"/>
        <end position="19"/>
    </location>
</feature>
<organism evidence="3 4">
    <name type="scientific">Caenorhabditis tropicalis</name>
    <dbReference type="NCBI Taxonomy" id="1561998"/>
    <lineage>
        <taxon>Eukaryota</taxon>
        <taxon>Metazoa</taxon>
        <taxon>Ecdysozoa</taxon>
        <taxon>Nematoda</taxon>
        <taxon>Chromadorea</taxon>
        <taxon>Rhabditida</taxon>
        <taxon>Rhabditina</taxon>
        <taxon>Rhabditomorpha</taxon>
        <taxon>Rhabditoidea</taxon>
        <taxon>Rhabditidae</taxon>
        <taxon>Peloderinae</taxon>
        <taxon>Caenorhabditis</taxon>
    </lineage>
</organism>
<feature type="compositionally biased region" description="Low complexity" evidence="1">
    <location>
        <begin position="32"/>
        <end position="42"/>
    </location>
</feature>
<dbReference type="Proteomes" id="UP000095282">
    <property type="component" value="Unplaced"/>
</dbReference>
<reference evidence="4" key="1">
    <citation type="submission" date="2016-11" db="UniProtKB">
        <authorList>
            <consortium name="WormBaseParasite"/>
        </authorList>
    </citation>
    <scope>IDENTIFICATION</scope>
</reference>
<feature type="compositionally biased region" description="Basic residues" evidence="1">
    <location>
        <begin position="105"/>
        <end position="115"/>
    </location>
</feature>
<evidence type="ECO:0000256" key="2">
    <source>
        <dbReference type="SAM" id="SignalP"/>
    </source>
</evidence>